<feature type="compositionally biased region" description="Low complexity" evidence="1">
    <location>
        <begin position="514"/>
        <end position="524"/>
    </location>
</feature>
<dbReference type="GO" id="GO:0020037">
    <property type="term" value="F:heme binding"/>
    <property type="evidence" value="ECO:0007669"/>
    <property type="project" value="InterPro"/>
</dbReference>
<feature type="compositionally biased region" description="Basic and acidic residues" evidence="1">
    <location>
        <begin position="721"/>
        <end position="734"/>
    </location>
</feature>
<dbReference type="AlphaFoldDB" id="A0A1E4RL21"/>
<dbReference type="InterPro" id="IPR000971">
    <property type="entry name" value="Globin"/>
</dbReference>
<dbReference type="RefSeq" id="XP_020076852.1">
    <property type="nucleotide sequence ID" value="XM_020223512.1"/>
</dbReference>
<feature type="compositionally biased region" description="Polar residues" evidence="1">
    <location>
        <begin position="548"/>
        <end position="565"/>
    </location>
</feature>
<feature type="compositionally biased region" description="Polar residues" evidence="1">
    <location>
        <begin position="471"/>
        <end position="487"/>
    </location>
</feature>
<feature type="region of interest" description="Disordered" evidence="1">
    <location>
        <begin position="795"/>
        <end position="818"/>
    </location>
</feature>
<evidence type="ECO:0000259" key="2">
    <source>
        <dbReference type="PROSITE" id="PS01033"/>
    </source>
</evidence>
<dbReference type="Proteomes" id="UP000095085">
    <property type="component" value="Unassembled WGS sequence"/>
</dbReference>
<reference evidence="4" key="1">
    <citation type="submission" date="2016-05" db="EMBL/GenBank/DDBJ databases">
        <title>Comparative genomics of biotechnologically important yeasts.</title>
        <authorList>
            <consortium name="DOE Joint Genome Institute"/>
            <person name="Riley R."/>
            <person name="Haridas S."/>
            <person name="Wolfe K.H."/>
            <person name="Lopes M.R."/>
            <person name="Hittinger C.T."/>
            <person name="Goker M."/>
            <person name="Salamov A."/>
            <person name="Wisecaver J."/>
            <person name="Long T.M."/>
            <person name="Aerts A.L."/>
            <person name="Barry K."/>
            <person name="Choi C."/>
            <person name="Clum A."/>
            <person name="Coughlan A.Y."/>
            <person name="Deshpande S."/>
            <person name="Douglass A.P."/>
            <person name="Hanson S.J."/>
            <person name="Klenk H.-P."/>
            <person name="Labutti K."/>
            <person name="Lapidus A."/>
            <person name="Lindquist E."/>
            <person name="Lipzen A."/>
            <person name="Meier-Kolthoff J.P."/>
            <person name="Ohm R.A."/>
            <person name="Otillar R.P."/>
            <person name="Pangilinan J."/>
            <person name="Peng Y."/>
            <person name="Rokas A."/>
            <person name="Rosa C.A."/>
            <person name="Scheuner C."/>
            <person name="Sibirny A.A."/>
            <person name="Slot J.C."/>
            <person name="Stielow J.B."/>
            <person name="Sun H."/>
            <person name="Kurtzman C.P."/>
            <person name="Blackwell M."/>
            <person name="Grigoriev I.V."/>
            <person name="Jeffries T.W."/>
        </authorList>
    </citation>
    <scope>NUCLEOTIDE SEQUENCE [LARGE SCALE GENOMIC DNA]</scope>
    <source>
        <strain evidence="4">NRRL Y-1933</strain>
    </source>
</reference>
<dbReference type="GO" id="GO:0019825">
    <property type="term" value="F:oxygen binding"/>
    <property type="evidence" value="ECO:0007669"/>
    <property type="project" value="InterPro"/>
</dbReference>
<feature type="domain" description="Globin" evidence="2">
    <location>
        <begin position="4"/>
        <end position="146"/>
    </location>
</feature>
<gene>
    <name evidence="3" type="ORF">HYPBUDRAFT_5624</name>
</gene>
<dbReference type="InterPro" id="IPR012292">
    <property type="entry name" value="Globin/Proto"/>
</dbReference>
<evidence type="ECO:0000313" key="4">
    <source>
        <dbReference type="Proteomes" id="UP000095085"/>
    </source>
</evidence>
<feature type="region of interest" description="Disordered" evidence="1">
    <location>
        <begin position="151"/>
        <end position="213"/>
    </location>
</feature>
<dbReference type="GO" id="GO:0071500">
    <property type="term" value="P:cellular response to nitrosative stress"/>
    <property type="evidence" value="ECO:0007669"/>
    <property type="project" value="TreeGrafter"/>
</dbReference>
<dbReference type="OrthoDB" id="4025615at2759"/>
<evidence type="ECO:0000256" key="1">
    <source>
        <dbReference type="SAM" id="MobiDB-lite"/>
    </source>
</evidence>
<name>A0A1E4RL21_9ASCO</name>
<dbReference type="InterPro" id="IPR009050">
    <property type="entry name" value="Globin-like_sf"/>
</dbReference>
<feature type="region of interest" description="Disordered" evidence="1">
    <location>
        <begin position="749"/>
        <end position="783"/>
    </location>
</feature>
<keyword evidence="4" id="KW-1185">Reference proteome</keyword>
<dbReference type="PANTHER" id="PTHR43396">
    <property type="entry name" value="FLAVOHEMOPROTEIN"/>
    <property type="match status" value="1"/>
</dbReference>
<accession>A0A1E4RL21</accession>
<feature type="compositionally biased region" description="Acidic residues" evidence="1">
    <location>
        <begin position="385"/>
        <end position="395"/>
    </location>
</feature>
<dbReference type="GeneID" id="30998061"/>
<feature type="compositionally biased region" description="Polar residues" evidence="1">
    <location>
        <begin position="765"/>
        <end position="783"/>
    </location>
</feature>
<feature type="compositionally biased region" description="Polar residues" evidence="1">
    <location>
        <begin position="364"/>
        <end position="382"/>
    </location>
</feature>
<dbReference type="PANTHER" id="PTHR43396:SF6">
    <property type="entry name" value="ABL201WP"/>
    <property type="match status" value="1"/>
</dbReference>
<feature type="compositionally biased region" description="Polar residues" evidence="1">
    <location>
        <begin position="410"/>
        <end position="432"/>
    </location>
</feature>
<dbReference type="GO" id="GO:0071949">
    <property type="term" value="F:FAD binding"/>
    <property type="evidence" value="ECO:0007669"/>
    <property type="project" value="TreeGrafter"/>
</dbReference>
<dbReference type="STRING" id="984485.A0A1E4RL21"/>
<protein>
    <recommendedName>
        <fullName evidence="2">Globin domain-containing protein</fullName>
    </recommendedName>
</protein>
<dbReference type="InterPro" id="IPR044399">
    <property type="entry name" value="Mb-like_M"/>
</dbReference>
<feature type="compositionally biased region" description="Low complexity" evidence="1">
    <location>
        <begin position="534"/>
        <end position="545"/>
    </location>
</feature>
<proteinExistence type="predicted"/>
<feature type="compositionally biased region" description="Basic residues" evidence="1">
    <location>
        <begin position="805"/>
        <end position="814"/>
    </location>
</feature>
<dbReference type="GO" id="GO:0046210">
    <property type="term" value="P:nitric oxide catabolic process"/>
    <property type="evidence" value="ECO:0007669"/>
    <property type="project" value="TreeGrafter"/>
</dbReference>
<dbReference type="CDD" id="cd01040">
    <property type="entry name" value="Mb-like"/>
    <property type="match status" value="1"/>
</dbReference>
<dbReference type="PROSITE" id="PS01033">
    <property type="entry name" value="GLOBIN"/>
    <property type="match status" value="1"/>
</dbReference>
<dbReference type="EMBL" id="KV454540">
    <property type="protein sequence ID" value="ODV67785.1"/>
    <property type="molecule type" value="Genomic_DNA"/>
</dbReference>
<sequence>MSLTLSSSDSQVIKRSWTELQNNNKYHKDEFVSRLFGNLLAANPNLKSVLSTDLIIRQQSKMFNDMLGFTIMYLDNEPLLEECMNEFVQENPSIVALGVQYLEPMGLALIQTFRQWLGSAKFHAGLETLWIKIYVFLANCILQHDDSTSDVSSILSDHQRSSETEEEEEFEPIQPLKPVKEATPPPPEKDEPQPVQQPVHEIPATPSKSSIPQSISANTLHIELSSNEKYRGFRRSMQPNSNPVPIEVKIPEPFAKPNKLTVDTTTFISSLSAPATPSEPFDPRRLRRGSASPVSMKNDEVDEVDEVSIKSPSKPWVDEDDSIPIRKRPTSSIEFNEPVLTPRSSRRNSAAEIKAALDRDLNVTPVQTPTKTKFNNKQSKVINDSDSEGESDDEPEKSFGFDPRRKHSRNSSVHSASTFQKPVSEVTTGGNASSEDSVSDVEDDFNLNNDDLNSTDEDVMDFTQAEPKTINIPNLNPKQVFDSNSFGIQALAPIVEDSDDGSSKYDSSGEEDNASSNYEESNSNIDKSENDEISSSGASSLSLHNSDYKSSISSGTDSAMNSPFMNNFKMGHNARQPSQSSEISYMKPLSTVTSTNNPIINHKFSQSSPSLSRPYQQRASLGFMRSSFVLKKELEELGYNKPENVLMKPPTIPAAVNNGAVSAPVSKQASYASLTTANTGSDDGCFDLINTFDSPKINLDSTSIYRNQNIGTSTRRTSKKINNDTKQKSLATKEKKSFKQRLSSFFSSSSTSVVSPNEKTKDLKTTQSSSVAKKNEVVSSENKTSFAATSYDKTNAGAAPSIKAPSRKSSRPRYSRSYAMSQSDMVSIQTTETNHSSISGFSFMKKRRSSVDARSKYNVQKVPYKIF</sequence>
<dbReference type="SUPFAM" id="SSF46458">
    <property type="entry name" value="Globin-like"/>
    <property type="match status" value="1"/>
</dbReference>
<organism evidence="3 4">
    <name type="scientific">Hyphopichia burtonii NRRL Y-1933</name>
    <dbReference type="NCBI Taxonomy" id="984485"/>
    <lineage>
        <taxon>Eukaryota</taxon>
        <taxon>Fungi</taxon>
        <taxon>Dikarya</taxon>
        <taxon>Ascomycota</taxon>
        <taxon>Saccharomycotina</taxon>
        <taxon>Pichiomycetes</taxon>
        <taxon>Debaryomycetaceae</taxon>
        <taxon>Hyphopichia</taxon>
    </lineage>
</organism>
<dbReference type="GO" id="GO:0008941">
    <property type="term" value="F:nitric oxide dioxygenase NAD(P)H activity"/>
    <property type="evidence" value="ECO:0007669"/>
    <property type="project" value="TreeGrafter"/>
</dbReference>
<feature type="region of interest" description="Disordered" evidence="1">
    <location>
        <begin position="710"/>
        <end position="734"/>
    </location>
</feature>
<evidence type="ECO:0000313" key="3">
    <source>
        <dbReference type="EMBL" id="ODV67785.1"/>
    </source>
</evidence>
<dbReference type="Gene3D" id="1.10.490.10">
    <property type="entry name" value="Globins"/>
    <property type="match status" value="1"/>
</dbReference>
<feature type="region of interest" description="Disordered" evidence="1">
    <location>
        <begin position="271"/>
        <end position="568"/>
    </location>
</feature>